<dbReference type="AlphaFoldDB" id="A0A2S2C655"/>
<accession>A0A2S2C655</accession>
<evidence type="ECO:0000313" key="3">
    <source>
        <dbReference type="Proteomes" id="UP000245711"/>
    </source>
</evidence>
<dbReference type="EMBL" id="CP021355">
    <property type="protein sequence ID" value="AWK76381.1"/>
    <property type="molecule type" value="Genomic_DNA"/>
</dbReference>
<organism evidence="2 3">
    <name type="scientific">Rhodococcus oxybenzonivorans</name>
    <dbReference type="NCBI Taxonomy" id="1990687"/>
    <lineage>
        <taxon>Bacteria</taxon>
        <taxon>Bacillati</taxon>
        <taxon>Actinomycetota</taxon>
        <taxon>Actinomycetes</taxon>
        <taxon>Mycobacteriales</taxon>
        <taxon>Nocardiaceae</taxon>
        <taxon>Rhodococcus</taxon>
    </lineage>
</organism>
<reference evidence="2 3" key="1">
    <citation type="submission" date="2017-05" db="EMBL/GenBank/DDBJ databases">
        <title>Isolation of Rhodococcus sp. S2-17 biodegrading of BP-3.</title>
        <authorList>
            <person name="Lee Y."/>
            <person name="Kim K.H."/>
            <person name="Chun B.H."/>
            <person name="Jung H.S."/>
            <person name="Jeon C.O."/>
        </authorList>
    </citation>
    <scope>NUCLEOTIDE SEQUENCE [LARGE SCALE GENOMIC DNA]</scope>
    <source>
        <strain evidence="2 3">S2-17</strain>
        <plasmid evidence="3">prb98</plasmid>
    </source>
</reference>
<sequence>MPTAARVILDTEAEAVNALLTPWARIGTGSDEPEPAGSGVARLEPGNRPLGVVGVGRDEGDEVERS</sequence>
<evidence type="ECO:0000313" key="2">
    <source>
        <dbReference type="EMBL" id="AWK76381.1"/>
    </source>
</evidence>
<protein>
    <submittedName>
        <fullName evidence="2">Uncharacterized protein</fullName>
    </submittedName>
</protein>
<evidence type="ECO:0000256" key="1">
    <source>
        <dbReference type="SAM" id="MobiDB-lite"/>
    </source>
</evidence>
<gene>
    <name evidence="2" type="ORF">CBI38_33705</name>
</gene>
<feature type="region of interest" description="Disordered" evidence="1">
    <location>
        <begin position="26"/>
        <end position="66"/>
    </location>
</feature>
<dbReference type="KEGG" id="roz:CBI38_33705"/>
<geneLocation type="plasmid" evidence="3">
    <name>prb98</name>
</geneLocation>
<keyword evidence="3" id="KW-1185">Reference proteome</keyword>
<keyword evidence="2" id="KW-0614">Plasmid</keyword>
<proteinExistence type="predicted"/>
<dbReference type="Proteomes" id="UP000245711">
    <property type="component" value="Plasmid pRB98"/>
</dbReference>
<name>A0A2S2C655_9NOCA</name>